<evidence type="ECO:0000256" key="2">
    <source>
        <dbReference type="SAM" id="Phobius"/>
    </source>
</evidence>
<keyword evidence="2" id="KW-1133">Transmembrane helix</keyword>
<feature type="compositionally biased region" description="Polar residues" evidence="1">
    <location>
        <begin position="139"/>
        <end position="157"/>
    </location>
</feature>
<evidence type="ECO:0000313" key="4">
    <source>
        <dbReference type="Proteomes" id="UP000596742"/>
    </source>
</evidence>
<comment type="caution">
    <text evidence="3">The sequence shown here is derived from an EMBL/GenBank/DDBJ whole genome shotgun (WGS) entry which is preliminary data.</text>
</comment>
<keyword evidence="4" id="KW-1185">Reference proteome</keyword>
<gene>
    <name evidence="3" type="ORF">MGAL_10B044755</name>
</gene>
<dbReference type="EMBL" id="UYJE01002534">
    <property type="protein sequence ID" value="VDI11610.1"/>
    <property type="molecule type" value="Genomic_DNA"/>
</dbReference>
<accession>A0A8B6D045</accession>
<reference evidence="3" key="1">
    <citation type="submission" date="2018-11" db="EMBL/GenBank/DDBJ databases">
        <authorList>
            <person name="Alioto T."/>
            <person name="Alioto T."/>
        </authorList>
    </citation>
    <scope>NUCLEOTIDE SEQUENCE</scope>
</reference>
<name>A0A8B6D045_MYTGA</name>
<dbReference type="Proteomes" id="UP000596742">
    <property type="component" value="Unassembled WGS sequence"/>
</dbReference>
<organism evidence="3 4">
    <name type="scientific">Mytilus galloprovincialis</name>
    <name type="common">Mediterranean mussel</name>
    <dbReference type="NCBI Taxonomy" id="29158"/>
    <lineage>
        <taxon>Eukaryota</taxon>
        <taxon>Metazoa</taxon>
        <taxon>Spiralia</taxon>
        <taxon>Lophotrochozoa</taxon>
        <taxon>Mollusca</taxon>
        <taxon>Bivalvia</taxon>
        <taxon>Autobranchia</taxon>
        <taxon>Pteriomorphia</taxon>
        <taxon>Mytilida</taxon>
        <taxon>Mytiloidea</taxon>
        <taxon>Mytilidae</taxon>
        <taxon>Mytilinae</taxon>
        <taxon>Mytilus</taxon>
    </lineage>
</organism>
<dbReference type="AlphaFoldDB" id="A0A8B6D045"/>
<keyword evidence="2" id="KW-0812">Transmembrane</keyword>
<evidence type="ECO:0000313" key="3">
    <source>
        <dbReference type="EMBL" id="VDI11610.1"/>
    </source>
</evidence>
<sequence>MFWSIEDLNATYSGFKRSDSSTAFSLFTVQKETEDTKKHTDANTNFIYYLVVAGGLVGWLVFCFAAVRLVCKNIKRERPSRQLLFPPTEVSAVEMPLPVVPNESIYNEIDDEIEEVPSSYLTAYHSPSYLSVKDDSEKSFNSSTTETNSIFEASVSPQKDEGLEPADALYDNSQESFDECNSNKNEDYLHPYTTLQADKNSCSYTN</sequence>
<feature type="compositionally biased region" description="Polar residues" evidence="1">
    <location>
        <begin position="171"/>
        <end position="183"/>
    </location>
</feature>
<dbReference type="OrthoDB" id="6178096at2759"/>
<evidence type="ECO:0000256" key="1">
    <source>
        <dbReference type="SAM" id="MobiDB-lite"/>
    </source>
</evidence>
<proteinExistence type="predicted"/>
<feature type="region of interest" description="Disordered" evidence="1">
    <location>
        <begin position="133"/>
        <end position="187"/>
    </location>
</feature>
<protein>
    <submittedName>
        <fullName evidence="3">Uncharacterized protein</fullName>
    </submittedName>
</protein>
<feature type="transmembrane region" description="Helical" evidence="2">
    <location>
        <begin position="46"/>
        <end position="71"/>
    </location>
</feature>
<keyword evidence="2" id="KW-0472">Membrane</keyword>